<dbReference type="Proteomes" id="UP000184420">
    <property type="component" value="Unassembled WGS sequence"/>
</dbReference>
<dbReference type="OrthoDB" id="892854at2"/>
<dbReference type="EMBL" id="FRBL01000005">
    <property type="protein sequence ID" value="SHL81300.1"/>
    <property type="molecule type" value="Genomic_DNA"/>
</dbReference>
<evidence type="ECO:0000259" key="1">
    <source>
        <dbReference type="Pfam" id="PF21837"/>
    </source>
</evidence>
<dbReference type="STRING" id="1419482.SAMN05444266_10576"/>
<reference evidence="2 3" key="1">
    <citation type="submission" date="2016-11" db="EMBL/GenBank/DDBJ databases">
        <authorList>
            <person name="Jaros S."/>
            <person name="Januszkiewicz K."/>
            <person name="Wedrychowicz H."/>
        </authorList>
    </citation>
    <scope>NUCLEOTIDE SEQUENCE [LARGE SCALE GENOMIC DNA]</scope>
    <source>
        <strain evidence="2 3">DSM 27406</strain>
    </source>
</reference>
<name>A0A1M7DP98_9BACT</name>
<protein>
    <recommendedName>
        <fullName evidence="1">DUF6896 domain-containing protein</fullName>
    </recommendedName>
</protein>
<dbReference type="RefSeq" id="WP_073081615.1">
    <property type="nucleotide sequence ID" value="NZ_FRBL01000005.1"/>
</dbReference>
<evidence type="ECO:0000313" key="2">
    <source>
        <dbReference type="EMBL" id="SHL81300.1"/>
    </source>
</evidence>
<dbReference type="InterPro" id="IPR054191">
    <property type="entry name" value="DUF6896"/>
</dbReference>
<proteinExistence type="predicted"/>
<feature type="domain" description="DUF6896" evidence="1">
    <location>
        <begin position="5"/>
        <end position="131"/>
    </location>
</feature>
<organism evidence="2 3">
    <name type="scientific">Chitinophaga jiangningensis</name>
    <dbReference type="NCBI Taxonomy" id="1419482"/>
    <lineage>
        <taxon>Bacteria</taxon>
        <taxon>Pseudomonadati</taxon>
        <taxon>Bacteroidota</taxon>
        <taxon>Chitinophagia</taxon>
        <taxon>Chitinophagales</taxon>
        <taxon>Chitinophagaceae</taxon>
        <taxon>Chitinophaga</taxon>
    </lineage>
</organism>
<dbReference type="Pfam" id="PF21837">
    <property type="entry name" value="DUF6896"/>
    <property type="match status" value="1"/>
</dbReference>
<keyword evidence="3" id="KW-1185">Reference proteome</keyword>
<gene>
    <name evidence="2" type="ORF">SAMN05444266_10576</name>
</gene>
<dbReference type="AlphaFoldDB" id="A0A1M7DP98"/>
<evidence type="ECO:0000313" key="3">
    <source>
        <dbReference type="Proteomes" id="UP000184420"/>
    </source>
</evidence>
<accession>A0A1M7DP98</accession>
<sequence length="140" mass="15864">MVDTLTYIHSLLLAINKIDQAFKAHFQTNNVLRAVRDKVIPKQGVFQINGKRGSYHFHGIGCKVTMGNLIVNYDYTPPGVCGGFSLYDLHQYIQGRQGKCDLALLENELKQMVIQGLLVYPEAAPNRTLYFETAFWKSII</sequence>